<dbReference type="PANTHER" id="PTHR11347">
    <property type="entry name" value="CYCLIC NUCLEOTIDE PHOSPHODIESTERASE"/>
    <property type="match status" value="1"/>
</dbReference>
<dbReference type="SMART" id="SM00065">
    <property type="entry name" value="GAF"/>
    <property type="match status" value="2"/>
</dbReference>
<feature type="domain" description="PDEase" evidence="9">
    <location>
        <begin position="441"/>
        <end position="787"/>
    </location>
</feature>
<dbReference type="CDD" id="cd00077">
    <property type="entry name" value="HDc"/>
    <property type="match status" value="1"/>
</dbReference>
<dbReference type="InterPro" id="IPR036971">
    <property type="entry name" value="PDEase_catalytic_dom_sf"/>
</dbReference>
<dbReference type="FunFam" id="3.30.450.40:FF:000015">
    <property type="entry name" value="Phosphodiesterase"/>
    <property type="match status" value="1"/>
</dbReference>
<dbReference type="FunFam" id="1.10.1300.10:FF:000003">
    <property type="entry name" value="Phosphodiesterase"/>
    <property type="match status" value="1"/>
</dbReference>
<dbReference type="EMBL" id="JAWJWE010000003">
    <property type="protein sequence ID" value="KAK6639394.1"/>
    <property type="molecule type" value="Genomic_DNA"/>
</dbReference>
<protein>
    <recommendedName>
        <fullName evidence="8">Phosphodiesterase</fullName>
        <ecNumber evidence="8">3.1.4.-</ecNumber>
    </recommendedName>
</protein>
<dbReference type="SUPFAM" id="SSF55781">
    <property type="entry name" value="GAF domain-like"/>
    <property type="match status" value="2"/>
</dbReference>
<accession>A0AAN8S8S3</accession>
<feature type="binding site" evidence="6">
    <location>
        <begin position="517"/>
        <end position="521"/>
    </location>
    <ligand>
        <name>AMP</name>
        <dbReference type="ChEBI" id="CHEBI:456215"/>
    </ligand>
</feature>
<dbReference type="InterPro" id="IPR023174">
    <property type="entry name" value="PDEase_CS"/>
</dbReference>
<feature type="binding site" evidence="7">
    <location>
        <position position="558"/>
    </location>
    <ligand>
        <name>Zn(2+)</name>
        <dbReference type="ChEBI" id="CHEBI:29105"/>
        <label>2</label>
    </ligand>
</feature>
<evidence type="ECO:0000256" key="7">
    <source>
        <dbReference type="PIRSR" id="PIRSR623088-3"/>
    </source>
</evidence>
<feature type="active site" description="Proton donor" evidence="5">
    <location>
        <position position="517"/>
    </location>
</feature>
<evidence type="ECO:0000256" key="5">
    <source>
        <dbReference type="PIRSR" id="PIRSR623088-1"/>
    </source>
</evidence>
<dbReference type="PROSITE" id="PS51845">
    <property type="entry name" value="PDEASE_I_2"/>
    <property type="match status" value="1"/>
</dbReference>
<feature type="binding site" evidence="7">
    <location>
        <position position="557"/>
    </location>
    <ligand>
        <name>Zn(2+)</name>
        <dbReference type="ChEBI" id="CHEBI:29105"/>
        <label>1</label>
    </ligand>
</feature>
<dbReference type="GO" id="GO:0007165">
    <property type="term" value="P:signal transduction"/>
    <property type="evidence" value="ECO:0007669"/>
    <property type="project" value="InterPro"/>
</dbReference>
<evidence type="ECO:0000256" key="1">
    <source>
        <dbReference type="ARBA" id="ARBA00007648"/>
    </source>
</evidence>
<keyword evidence="4 8" id="KW-0378">Hydrolase</keyword>
<evidence type="ECO:0000313" key="11">
    <source>
        <dbReference type="Proteomes" id="UP001372834"/>
    </source>
</evidence>
<gene>
    <name evidence="10" type="ORF">RUM43_007667</name>
</gene>
<dbReference type="SMART" id="SM00471">
    <property type="entry name" value="HDc"/>
    <property type="match status" value="1"/>
</dbReference>
<organism evidence="10 11">
    <name type="scientific">Polyplax serrata</name>
    <name type="common">Common mouse louse</name>
    <dbReference type="NCBI Taxonomy" id="468196"/>
    <lineage>
        <taxon>Eukaryota</taxon>
        <taxon>Metazoa</taxon>
        <taxon>Ecdysozoa</taxon>
        <taxon>Arthropoda</taxon>
        <taxon>Hexapoda</taxon>
        <taxon>Insecta</taxon>
        <taxon>Pterygota</taxon>
        <taxon>Neoptera</taxon>
        <taxon>Paraneoptera</taxon>
        <taxon>Psocodea</taxon>
        <taxon>Troctomorpha</taxon>
        <taxon>Phthiraptera</taxon>
        <taxon>Anoplura</taxon>
        <taxon>Polyplacidae</taxon>
        <taxon>Polyplax</taxon>
    </lineage>
</organism>
<dbReference type="EC" id="3.1.4.-" evidence="8"/>
<dbReference type="PRINTS" id="PR00387">
    <property type="entry name" value="PDIESTERASE1"/>
</dbReference>
<dbReference type="InterPro" id="IPR002073">
    <property type="entry name" value="PDEase_catalytic_dom"/>
</dbReference>
<comment type="cofactor">
    <cofactor evidence="8">
        <name>a divalent metal cation</name>
        <dbReference type="ChEBI" id="CHEBI:60240"/>
    </cofactor>
    <text evidence="8">Binds 2 divalent metal cations per subunit. Site 1 may preferentially bind zinc ions, while site 2 has a preference for magnesium and/or manganese ions.</text>
</comment>
<dbReference type="InterPro" id="IPR029016">
    <property type="entry name" value="GAF-like_dom_sf"/>
</dbReference>
<dbReference type="Gene3D" id="1.10.1300.10">
    <property type="entry name" value="3'5'-cyclic nucleotide phosphodiesterase, catalytic domain"/>
    <property type="match status" value="1"/>
</dbReference>
<name>A0AAN8S8S3_POLSC</name>
<keyword evidence="3 7" id="KW-0479">Metal-binding</keyword>
<dbReference type="GO" id="GO:0046872">
    <property type="term" value="F:metal ion binding"/>
    <property type="evidence" value="ECO:0007669"/>
    <property type="project" value="UniProtKB-KW"/>
</dbReference>
<comment type="caution">
    <text evidence="10">The sequence shown here is derived from an EMBL/GenBank/DDBJ whole genome shotgun (WGS) entry which is preliminary data.</text>
</comment>
<feature type="binding site" evidence="6">
    <location>
        <position position="669"/>
    </location>
    <ligand>
        <name>AMP</name>
        <dbReference type="ChEBI" id="CHEBI:456215"/>
    </ligand>
</feature>
<dbReference type="Pfam" id="PF01590">
    <property type="entry name" value="GAF"/>
    <property type="match status" value="2"/>
</dbReference>
<proteinExistence type="inferred from homology"/>
<dbReference type="Proteomes" id="UP001372834">
    <property type="component" value="Unassembled WGS sequence"/>
</dbReference>
<sequence>MLSLLIESKVRLPQCFPMHNRATKRDLLHSQGEKEFFLNIVRDIATDLDLKSLSHKTVDNLAVLLDADGASLFLVEGHKGGRQKLVSKVFDVHSGASTFLLPGGKSTGSDNEVQVPWGAGVLGHVAETGETVNLQVACEDPRFDDEVDRITGYHTETLLCKPVKNAYDEIIAVAQVINKNPDVDGGYFTKKDEKVFETYLQFVGIAITNAQIMETSRQEYDRNRVGLTGQFLSESTFPRIDRRVIRLFIFQNLLEIVHDLFEEQTSLEKVILKIMQRTQVLLQCRRAAVLLIDDNSEAFKFSKLFELSSPVNDQSSSTPQTKENFENTSRYMLALAEKVAISGEVLNVAECLEVEKGSGGDIRSLLAMPIRNARYQIIGVATIINKLNGHPFDENDEQLFEAFTIFCGLGIHNTIMYSEVEKAMARQKVAIEVLSYHATASNKELEALMDKPVVCADDLNLYSLNFDDFSLEPDEMVLGAVSMFLQLGLVKRFVIEKATLYRFLITVRKNYRDVPYHNWRHAFNVSQVMFAILMGCEMKGTFSDLEVLGMFVGCLCHDLDHRGTNNSFQQKTGSALALLYGTTNTMEHHHFNHAVMILSSESHNIFFGLSPENYSKVMKVLKHSILATDLSVYFELRPKFFALVETKSYSWGLEEHRELLRSMLMTASDLAASCKSWDVQKRVAHLVTTEFLVQGDKERKELHITPQPLMDREKQHELPQLQIRWIADICLPLYEVTECYRRNPNPNSKALKLCLFQSLGQMNPKLNVMTEGASENMRQWQNIVDQQNCNGGEPRDEMTTS</sequence>
<feature type="binding site" evidence="6">
    <location>
        <position position="722"/>
    </location>
    <ligand>
        <name>AMP</name>
        <dbReference type="ChEBI" id="CHEBI:456215"/>
    </ligand>
</feature>
<dbReference type="InterPro" id="IPR023088">
    <property type="entry name" value="PDEase"/>
</dbReference>
<dbReference type="PROSITE" id="PS00126">
    <property type="entry name" value="PDEASE_I_1"/>
    <property type="match status" value="1"/>
</dbReference>
<dbReference type="InterPro" id="IPR003018">
    <property type="entry name" value="GAF"/>
</dbReference>
<feature type="binding site" evidence="7">
    <location>
        <position position="558"/>
    </location>
    <ligand>
        <name>Zn(2+)</name>
        <dbReference type="ChEBI" id="CHEBI:29105"/>
        <label>1</label>
    </ligand>
</feature>
<feature type="binding site" evidence="7">
    <location>
        <position position="521"/>
    </location>
    <ligand>
        <name>Zn(2+)</name>
        <dbReference type="ChEBI" id="CHEBI:29105"/>
        <label>1</label>
    </ligand>
</feature>
<comment type="similarity">
    <text evidence="1 8">Belongs to the cyclic nucleotide phosphodiesterase family.</text>
</comment>
<feature type="binding site" evidence="7">
    <location>
        <position position="669"/>
    </location>
    <ligand>
        <name>Zn(2+)</name>
        <dbReference type="ChEBI" id="CHEBI:29105"/>
        <label>1</label>
    </ligand>
</feature>
<dbReference type="SUPFAM" id="SSF109604">
    <property type="entry name" value="HD-domain/PDEase-like"/>
    <property type="match status" value="1"/>
</dbReference>
<dbReference type="AlphaFoldDB" id="A0AAN8S8S3"/>
<dbReference type="Gene3D" id="3.30.450.40">
    <property type="match status" value="2"/>
</dbReference>
<evidence type="ECO:0000256" key="8">
    <source>
        <dbReference type="RuleBase" id="RU363067"/>
    </source>
</evidence>
<feature type="binding site" evidence="6">
    <location>
        <position position="558"/>
    </location>
    <ligand>
        <name>AMP</name>
        <dbReference type="ChEBI" id="CHEBI:456215"/>
    </ligand>
</feature>
<reference evidence="10 11" key="1">
    <citation type="submission" date="2023-10" db="EMBL/GenBank/DDBJ databases">
        <title>Genomes of two closely related lineages of the louse Polyplax serrata with different host specificities.</title>
        <authorList>
            <person name="Martinu J."/>
            <person name="Tarabai H."/>
            <person name="Stefka J."/>
            <person name="Hypsa V."/>
        </authorList>
    </citation>
    <scope>NUCLEOTIDE SEQUENCE [LARGE SCALE GENOMIC DNA]</scope>
    <source>
        <strain evidence="10">HR10_N</strain>
    </source>
</reference>
<dbReference type="InterPro" id="IPR003607">
    <property type="entry name" value="HD/PDEase_dom"/>
</dbReference>
<keyword evidence="2" id="KW-0140">cGMP</keyword>
<evidence type="ECO:0000256" key="3">
    <source>
        <dbReference type="ARBA" id="ARBA00022723"/>
    </source>
</evidence>
<evidence type="ECO:0000313" key="10">
    <source>
        <dbReference type="EMBL" id="KAK6639394.1"/>
    </source>
</evidence>
<evidence type="ECO:0000256" key="6">
    <source>
        <dbReference type="PIRSR" id="PIRSR623088-2"/>
    </source>
</evidence>
<evidence type="ECO:0000259" key="9">
    <source>
        <dbReference type="PROSITE" id="PS51845"/>
    </source>
</evidence>
<evidence type="ECO:0000256" key="4">
    <source>
        <dbReference type="ARBA" id="ARBA00022801"/>
    </source>
</evidence>
<evidence type="ECO:0000256" key="2">
    <source>
        <dbReference type="ARBA" id="ARBA00022535"/>
    </source>
</evidence>
<dbReference type="GO" id="GO:0004114">
    <property type="term" value="F:3',5'-cyclic-nucleotide phosphodiesterase activity"/>
    <property type="evidence" value="ECO:0007669"/>
    <property type="project" value="InterPro"/>
</dbReference>
<dbReference type="Pfam" id="PF00233">
    <property type="entry name" value="PDEase_I"/>
    <property type="match status" value="1"/>
</dbReference>